<dbReference type="InterPro" id="IPR036942">
    <property type="entry name" value="Beta-barrel_TonB_sf"/>
</dbReference>
<evidence type="ECO:0000256" key="7">
    <source>
        <dbReference type="PROSITE-ProRule" id="PRU01360"/>
    </source>
</evidence>
<evidence type="ECO:0000313" key="10">
    <source>
        <dbReference type="EMBL" id="SEM38327.1"/>
    </source>
</evidence>
<keyword evidence="8" id="KW-0732">Signal</keyword>
<dbReference type="InterPro" id="IPR011662">
    <property type="entry name" value="Secretin/TonB_short_N"/>
</dbReference>
<keyword evidence="6 7" id="KW-0998">Cell outer membrane</keyword>
<dbReference type="AlphaFoldDB" id="A0A1H7XZ10"/>
<feature type="chain" id="PRO_5011548156" evidence="8">
    <location>
        <begin position="31"/>
        <end position="1115"/>
    </location>
</feature>
<dbReference type="NCBIfam" id="TIGR04057">
    <property type="entry name" value="SusC_RagA_signa"/>
    <property type="match status" value="1"/>
</dbReference>
<keyword evidence="4 7" id="KW-0812">Transmembrane</keyword>
<organism evidence="10 11">
    <name type="scientific">Chitinophaga rupis</name>
    <dbReference type="NCBI Taxonomy" id="573321"/>
    <lineage>
        <taxon>Bacteria</taxon>
        <taxon>Pseudomonadati</taxon>
        <taxon>Bacteroidota</taxon>
        <taxon>Chitinophagia</taxon>
        <taxon>Chitinophagales</taxon>
        <taxon>Chitinophagaceae</taxon>
        <taxon>Chitinophaga</taxon>
    </lineage>
</organism>
<keyword evidence="3 7" id="KW-1134">Transmembrane beta strand</keyword>
<evidence type="ECO:0000313" key="11">
    <source>
        <dbReference type="Proteomes" id="UP000198984"/>
    </source>
</evidence>
<dbReference type="PROSITE" id="PS52016">
    <property type="entry name" value="TONB_DEPENDENT_REC_3"/>
    <property type="match status" value="1"/>
</dbReference>
<name>A0A1H7XZ10_9BACT</name>
<dbReference type="InterPro" id="IPR039426">
    <property type="entry name" value="TonB-dep_rcpt-like"/>
</dbReference>
<dbReference type="Gene3D" id="2.170.130.10">
    <property type="entry name" value="TonB-dependent receptor, plug domain"/>
    <property type="match status" value="1"/>
</dbReference>
<dbReference type="Pfam" id="PF13715">
    <property type="entry name" value="CarbopepD_reg_2"/>
    <property type="match status" value="1"/>
</dbReference>
<evidence type="ECO:0000256" key="1">
    <source>
        <dbReference type="ARBA" id="ARBA00004571"/>
    </source>
</evidence>
<evidence type="ECO:0000256" key="2">
    <source>
        <dbReference type="ARBA" id="ARBA00022448"/>
    </source>
</evidence>
<feature type="signal peptide" evidence="8">
    <location>
        <begin position="1"/>
        <end position="30"/>
    </location>
</feature>
<evidence type="ECO:0000256" key="5">
    <source>
        <dbReference type="ARBA" id="ARBA00023136"/>
    </source>
</evidence>
<dbReference type="STRING" id="573321.SAMN04488505_104230"/>
<keyword evidence="11" id="KW-1185">Reference proteome</keyword>
<evidence type="ECO:0000256" key="4">
    <source>
        <dbReference type="ARBA" id="ARBA00022692"/>
    </source>
</evidence>
<evidence type="ECO:0000256" key="6">
    <source>
        <dbReference type="ARBA" id="ARBA00023237"/>
    </source>
</evidence>
<comment type="subcellular location">
    <subcellularLocation>
        <location evidence="1 7">Cell outer membrane</location>
        <topology evidence="1 7">Multi-pass membrane protein</topology>
    </subcellularLocation>
</comment>
<feature type="domain" description="Secretin/TonB short N-terminal" evidence="9">
    <location>
        <begin position="65"/>
        <end position="117"/>
    </location>
</feature>
<dbReference type="Proteomes" id="UP000198984">
    <property type="component" value="Unassembled WGS sequence"/>
</dbReference>
<dbReference type="InterPro" id="IPR037066">
    <property type="entry name" value="Plug_dom_sf"/>
</dbReference>
<evidence type="ECO:0000256" key="8">
    <source>
        <dbReference type="SAM" id="SignalP"/>
    </source>
</evidence>
<dbReference type="Pfam" id="PF07715">
    <property type="entry name" value="Plug"/>
    <property type="match status" value="1"/>
</dbReference>
<comment type="similarity">
    <text evidence="7">Belongs to the TonB-dependent receptor family.</text>
</comment>
<dbReference type="InterPro" id="IPR008969">
    <property type="entry name" value="CarboxyPept-like_regulatory"/>
</dbReference>
<dbReference type="SUPFAM" id="SSF49464">
    <property type="entry name" value="Carboxypeptidase regulatory domain-like"/>
    <property type="match status" value="1"/>
</dbReference>
<protein>
    <submittedName>
        <fullName evidence="10">TonB-linked outer membrane protein, SusC/RagA family</fullName>
    </submittedName>
</protein>
<evidence type="ECO:0000259" key="9">
    <source>
        <dbReference type="SMART" id="SM00965"/>
    </source>
</evidence>
<dbReference type="InterPro" id="IPR023996">
    <property type="entry name" value="TonB-dep_OMP_SusC/RagA"/>
</dbReference>
<keyword evidence="5 7" id="KW-0472">Membrane</keyword>
<proteinExistence type="inferred from homology"/>
<dbReference type="InterPro" id="IPR023997">
    <property type="entry name" value="TonB-dep_OMP_SusC/RagA_CS"/>
</dbReference>
<gene>
    <name evidence="10" type="ORF">SAMN04488505_104230</name>
</gene>
<reference evidence="10 11" key="1">
    <citation type="submission" date="2016-10" db="EMBL/GenBank/DDBJ databases">
        <authorList>
            <person name="de Groot N.N."/>
        </authorList>
    </citation>
    <scope>NUCLEOTIDE SEQUENCE [LARGE SCALE GENOMIC DNA]</scope>
    <source>
        <strain evidence="10 11">DSM 21039</strain>
    </source>
</reference>
<accession>A0A1H7XZ10</accession>
<dbReference type="SMART" id="SM00965">
    <property type="entry name" value="STN"/>
    <property type="match status" value="1"/>
</dbReference>
<dbReference type="NCBIfam" id="TIGR04056">
    <property type="entry name" value="OMP_RagA_SusC"/>
    <property type="match status" value="1"/>
</dbReference>
<dbReference type="Gene3D" id="3.55.50.30">
    <property type="match status" value="1"/>
</dbReference>
<evidence type="ECO:0000256" key="3">
    <source>
        <dbReference type="ARBA" id="ARBA00022452"/>
    </source>
</evidence>
<dbReference type="InterPro" id="IPR012910">
    <property type="entry name" value="Plug_dom"/>
</dbReference>
<dbReference type="EMBL" id="FOBB01000004">
    <property type="protein sequence ID" value="SEM38327.1"/>
    <property type="molecule type" value="Genomic_DNA"/>
</dbReference>
<keyword evidence="2 7" id="KW-0813">Transport</keyword>
<sequence length="1115" mass="121626">MAKVITRSLCRLLMIPVCCLCAFTHTPVFAQNKDVNVNKTIKVTLNFKQQSVTSILAEIEEQTGLRLLYSKDLEKDLDKKANLVVNNEEVRGALQRLFEQTSLTFKIQGGSILIMKGAPVVQQPMNRANASAAGGLLEGVVKDTDGNVLQGANVEVKGTPAGAVSNAKGMFRLYNVKPADTLTVALLGFRRKEVLAAGKSIVISLEPSVSILDETVVIAYAPTSQRFSTYNLSVVKAKNITMQPVTNPLQALAGRVSGVFIQQVTGSPGSGQKVSIQGLNSLQKSNDPLYIVDGVVFTARLPYTLAIIQGGSGSNGLNVAGVQPGAGSPLEYINPADIETMIVLKDAAAAALYGSRAANGAIIITTKKGKTGKPRYYITAESGWGVVARKMRLLNTTQYLKLRADAYGNDGKPVPGASTSADQNNLDLSHYDSTRYTDWQKELIGGTAQYRNLHAAVSGGGSFAKYYASLGHHRQTTVFPGDLGDSKTSLHVNLEHGSENTRFKMLLTTDYLQGNTTLIAEDLTKDAMSLAPNAPAVKSADGTLNWDTLPNGDAGWTNPLAYLKQRYHNTTSNLLTAATLSYELLPRVNISSAFGYNRLQANDKLAMPLSAYTPQERFSRQSTLQVAAASLHTWTMDPQLSFHTTTPNSTYSAAIGYTFQEQNATRTAIEGKGFAMEDQMTDIAAAMSKDTGNNNAYYRFSAIYGAFNGKWSDRYIVSLSLRQDRSSRMGKTNRSHIFGSAAAAWIFTKEKPVQRMLPFLSFGKLRAAYCFTGNDGVLEEETFASSTLLGNRPQQQWEEISKFSPGLDLGFWADRLLIGVTYYHNRSSNRLLDYTESTVTGQPAFPRSLSALVQNTGWELEIQATEIPVGKCKWSAEVSLTIPQTRLLAFNDLENSSFKYDYAVRQPVNLVRAYQFAGVDPETGLNRIFNRKGEILAAGTLGEPEDRVVNIDLGPRFYGGLHNQITYKTFALDVFFQFVKQQGPLYNWGDQPGQFSSIANTGNQPAAVLNAWHKTGDITSISKASSVWTKETNASYINGMFSTAVYGDASYIRLKNLSLSYTFNKPGGYDAKLTCFIHAQNLLTVTRYKGLDPETKSAVSLPPLKMISLGANLAF</sequence>
<dbReference type="SUPFAM" id="SSF56935">
    <property type="entry name" value="Porins"/>
    <property type="match status" value="1"/>
</dbReference>
<dbReference type="Gene3D" id="2.40.170.20">
    <property type="entry name" value="TonB-dependent receptor, beta-barrel domain"/>
    <property type="match status" value="1"/>
</dbReference>
<dbReference type="GO" id="GO:0009279">
    <property type="term" value="C:cell outer membrane"/>
    <property type="evidence" value="ECO:0007669"/>
    <property type="project" value="UniProtKB-SubCell"/>
</dbReference>